<keyword evidence="1 2" id="KW-0732">Signal</keyword>
<sequence>MRDRAATVPVRRRVAGLALPVVVMMLASACLAVSDAGSSAGGEGVSAGATKPEYQRVFGGVEPIELTLQSPSSPGVGGSVHIEAYADALREWSGGKLDVEIAYANAIAGPDDAPSALADGRVDMDYLYPLYEPSRFPANGALAKASLLGEHGPVAGTLQALGAYLETGMSTPEISDELSYEGIRMLLPYGPTTSLALMCTEPRDSLAELQGAQVRVSGSAHAVQAEALGMSPVSLPYSEIYEALQRGTIDCAMGNGWSNGPLGIVPLAPHYTIDADTGFARLPFAIGFGQAEWESLPLVARQLIHDRLDVYIERMLSDYIWPAMQEAAGQMAEHGGEFNDFASDVERPLRETNRELLDDVRNSKALDGERFLNDVNAALEKWKGIVEEMSIPAVPDAEFAGWYREGRIDLDGFMERIRSEVLHAHRPR</sequence>
<dbReference type="EMBL" id="BAAALN010000011">
    <property type="protein sequence ID" value="GAA1245328.1"/>
    <property type="molecule type" value="Genomic_DNA"/>
</dbReference>
<dbReference type="Proteomes" id="UP001500653">
    <property type="component" value="Unassembled WGS sequence"/>
</dbReference>
<reference evidence="3 4" key="1">
    <citation type="journal article" date="2019" name="Int. J. Syst. Evol. Microbiol.">
        <title>The Global Catalogue of Microorganisms (GCM) 10K type strain sequencing project: providing services to taxonomists for standard genome sequencing and annotation.</title>
        <authorList>
            <consortium name="The Broad Institute Genomics Platform"/>
            <consortium name="The Broad Institute Genome Sequencing Center for Infectious Disease"/>
            <person name="Wu L."/>
            <person name="Ma J."/>
        </authorList>
    </citation>
    <scope>NUCLEOTIDE SEQUENCE [LARGE SCALE GENOMIC DNA]</scope>
    <source>
        <strain evidence="3 4">JCM 13023</strain>
    </source>
</reference>
<dbReference type="Pfam" id="PF03480">
    <property type="entry name" value="DctP"/>
    <property type="match status" value="1"/>
</dbReference>
<dbReference type="InterPro" id="IPR038404">
    <property type="entry name" value="TRAP_DctP_sf"/>
</dbReference>
<gene>
    <name evidence="3" type="ORF">GCM10009676_34040</name>
</gene>
<evidence type="ECO:0000313" key="4">
    <source>
        <dbReference type="Proteomes" id="UP001500653"/>
    </source>
</evidence>
<evidence type="ECO:0000256" key="1">
    <source>
        <dbReference type="ARBA" id="ARBA00022729"/>
    </source>
</evidence>
<feature type="signal peptide" evidence="2">
    <location>
        <begin position="1"/>
        <end position="32"/>
    </location>
</feature>
<keyword evidence="4" id="KW-1185">Reference proteome</keyword>
<organism evidence="3 4">
    <name type="scientific">Prauserella halophila</name>
    <dbReference type="NCBI Taxonomy" id="185641"/>
    <lineage>
        <taxon>Bacteria</taxon>
        <taxon>Bacillati</taxon>
        <taxon>Actinomycetota</taxon>
        <taxon>Actinomycetes</taxon>
        <taxon>Pseudonocardiales</taxon>
        <taxon>Pseudonocardiaceae</taxon>
        <taxon>Prauserella</taxon>
    </lineage>
</organism>
<name>A0ABN1WF99_9PSEU</name>
<accession>A0ABN1WF99</accession>
<dbReference type="PROSITE" id="PS51257">
    <property type="entry name" value="PROKAR_LIPOPROTEIN"/>
    <property type="match status" value="1"/>
</dbReference>
<dbReference type="RefSeq" id="WP_253864646.1">
    <property type="nucleotide sequence ID" value="NZ_BAAALN010000011.1"/>
</dbReference>
<evidence type="ECO:0008006" key="5">
    <source>
        <dbReference type="Google" id="ProtNLM"/>
    </source>
</evidence>
<comment type="caution">
    <text evidence="3">The sequence shown here is derived from an EMBL/GenBank/DDBJ whole genome shotgun (WGS) entry which is preliminary data.</text>
</comment>
<evidence type="ECO:0000256" key="2">
    <source>
        <dbReference type="SAM" id="SignalP"/>
    </source>
</evidence>
<feature type="chain" id="PRO_5045271912" description="TRAP-type C4-dicarboxylate transport system substrate-binding protein" evidence="2">
    <location>
        <begin position="33"/>
        <end position="428"/>
    </location>
</feature>
<dbReference type="PANTHER" id="PTHR33376:SF15">
    <property type="entry name" value="BLL6794 PROTEIN"/>
    <property type="match status" value="1"/>
</dbReference>
<protein>
    <recommendedName>
        <fullName evidence="5">TRAP-type C4-dicarboxylate transport system substrate-binding protein</fullName>
    </recommendedName>
</protein>
<dbReference type="Gene3D" id="3.40.190.170">
    <property type="entry name" value="Bacterial extracellular solute-binding protein, family 7"/>
    <property type="match status" value="1"/>
</dbReference>
<dbReference type="InterPro" id="IPR018389">
    <property type="entry name" value="DctP_fam"/>
</dbReference>
<dbReference type="PANTHER" id="PTHR33376">
    <property type="match status" value="1"/>
</dbReference>
<proteinExistence type="predicted"/>
<evidence type="ECO:0000313" key="3">
    <source>
        <dbReference type="EMBL" id="GAA1245328.1"/>
    </source>
</evidence>